<evidence type="ECO:0000313" key="3">
    <source>
        <dbReference type="EMBL" id="RWA11898.1"/>
    </source>
</evidence>
<feature type="compositionally biased region" description="Polar residues" evidence="1">
    <location>
        <begin position="38"/>
        <end position="49"/>
    </location>
</feature>
<dbReference type="CDD" id="cd09917">
    <property type="entry name" value="F-box_SF"/>
    <property type="match status" value="1"/>
</dbReference>
<protein>
    <recommendedName>
        <fullName evidence="2">F-box domain-containing protein</fullName>
    </recommendedName>
</protein>
<feature type="compositionally biased region" description="Basic and acidic residues" evidence="1">
    <location>
        <begin position="334"/>
        <end position="349"/>
    </location>
</feature>
<feature type="region of interest" description="Disordered" evidence="1">
    <location>
        <begin position="653"/>
        <end position="680"/>
    </location>
</feature>
<dbReference type="InterPro" id="IPR001810">
    <property type="entry name" value="F-box_dom"/>
</dbReference>
<feature type="compositionally biased region" description="Polar residues" evidence="1">
    <location>
        <begin position="357"/>
        <end position="371"/>
    </location>
</feature>
<feature type="region of interest" description="Disordered" evidence="1">
    <location>
        <begin position="328"/>
        <end position="381"/>
    </location>
</feature>
<keyword evidence="4" id="KW-1185">Reference proteome</keyword>
<evidence type="ECO:0000259" key="2">
    <source>
        <dbReference type="SMART" id="SM00256"/>
    </source>
</evidence>
<dbReference type="STRING" id="363999.A0A439DC06"/>
<dbReference type="SUPFAM" id="SSF81383">
    <property type="entry name" value="F-box domain"/>
    <property type="match status" value="1"/>
</dbReference>
<organism evidence="3 4">
    <name type="scientific">Xylaria grammica</name>
    <dbReference type="NCBI Taxonomy" id="363999"/>
    <lineage>
        <taxon>Eukaryota</taxon>
        <taxon>Fungi</taxon>
        <taxon>Dikarya</taxon>
        <taxon>Ascomycota</taxon>
        <taxon>Pezizomycotina</taxon>
        <taxon>Sordariomycetes</taxon>
        <taxon>Xylariomycetidae</taxon>
        <taxon>Xylariales</taxon>
        <taxon>Xylariaceae</taxon>
        <taxon>Xylaria</taxon>
    </lineage>
</organism>
<feature type="compositionally biased region" description="Polar residues" evidence="1">
    <location>
        <begin position="1117"/>
        <end position="1133"/>
    </location>
</feature>
<reference evidence="3 4" key="1">
    <citation type="submission" date="2018-12" db="EMBL/GenBank/DDBJ databases">
        <title>Draft genome sequence of Xylaria grammica IHI A82.</title>
        <authorList>
            <person name="Buettner E."/>
            <person name="Kellner H."/>
        </authorList>
    </citation>
    <scope>NUCLEOTIDE SEQUENCE [LARGE SCALE GENOMIC DNA]</scope>
    <source>
        <strain evidence="3 4">IHI A82</strain>
    </source>
</reference>
<feature type="compositionally biased region" description="Polar residues" evidence="1">
    <location>
        <begin position="1079"/>
        <end position="1089"/>
    </location>
</feature>
<evidence type="ECO:0000256" key="1">
    <source>
        <dbReference type="SAM" id="MobiDB-lite"/>
    </source>
</evidence>
<dbReference type="InterPro" id="IPR036047">
    <property type="entry name" value="F-box-like_dom_sf"/>
</dbReference>
<dbReference type="SMART" id="SM00256">
    <property type="entry name" value="FBOX"/>
    <property type="match status" value="1"/>
</dbReference>
<name>A0A439DC06_9PEZI</name>
<proteinExistence type="predicted"/>
<feature type="compositionally biased region" description="Basic and acidic residues" evidence="1">
    <location>
        <begin position="1002"/>
        <end position="1021"/>
    </location>
</feature>
<comment type="caution">
    <text evidence="3">The sequence shown here is derived from an EMBL/GenBank/DDBJ whole genome shotgun (WGS) entry which is preliminary data.</text>
</comment>
<gene>
    <name evidence="3" type="ORF">EKO27_g3200</name>
</gene>
<sequence length="1133" mass="126976">MGKSWQHPPGLVLRTTPQLHPRATHFSDEDDEIDFATSTVEPNLPSTSDPGLIRKQDHSKDDTRGTCAARAHNSDHLYPSLKESVRVPIEFDSKKRKSPTGTAFLPAKKARLEEGAGRHTQYPGGWLLPAEIWHNIFTFLPPKMLGRLLSVSKCFNSFLNPSSNYACDVQLSLLGASLSPLKPEVIWQLSRRRFWPTMPTPLRDHTELQMWQLACQIDLLLSSVPSCLIPALSFVFINDKMHTISPAMLLTEQATLGLPITKVFLSSHVAAILEEFTSVKAMGKATAEEWLKGLEGRGKERRADSLRWEKFEMSGGLVRIRQTLSSDSIPANSKNKETIKAQSVEKRGNPLDLPGNLGSSGSAPDSPTASFSRPPPENQIYPQTNILRSKTREEAEEMKAARRAEIEKRAAKLEPPILAHVLPLIPSFHAAIQLTSPLDEIAWNLLKPRLIAQREEIDHKLYRKQEASAHSQASLKRSDDLEGSQRITLEAKQKVDKTWDDAQAPLRARISFLADQFIHDGWGNGRRVNKESSPRFAAEVLLYVRRRFYSDMEKEDAAIRAAGRAPPREAPDGPYTRKLTLENMRWLFDVKIKPLTEAYRRELFYCHGCEPNTKLYGFEGVVQHYAAKHTNRLSLGSIVVHWRAEWPEVPPFHPEPRHSKKQRTGVPKHKPNEELVPIPSAPPVQPFHQGEPIPDFRQPMPHIQYDSVPIQALHGQFPPYMAPVPEYAHPFQDQAAQDPSNPFLNDTPYHEPPGGFHGGDLYGSVQATNVGVYQGHSYVPYQDHGLPELQSSYDVQSPDIHHEKLEDIARNSSELWFSIAPVKQLPGPVRIFVVLHHVSARFRTRFLEKPSLILFMDGLSKSKEMRPIRSINGLQCRACCFGLGLTTAADQDKDSYSLPQLVKHFYERHFQQLHAIGAPVLDWSTDMIHLPDRILSNLGNLTNIDDRKLALIHSALSEAAASNSQLHASRSADASLLLDDEIPNRRRHSSNKRAPAHKSHPRHNEAVQEASKRKLETRNVDKAIPGTSRPNPNSIDANDSGIMRRPSKRKADHRSTGQAPVDNKATTNTNSSTKPPLAKQSSHLIQLPQSRDWESPKDAESDDDGFDLIAGLESQLDRQASSSGPSNPLGLNN</sequence>
<accession>A0A439DC06</accession>
<dbReference type="Pfam" id="PF25422">
    <property type="entry name" value="DUF7892"/>
    <property type="match status" value="1"/>
</dbReference>
<feature type="compositionally biased region" description="Polar residues" evidence="1">
    <location>
        <begin position="1028"/>
        <end position="1037"/>
    </location>
</feature>
<feature type="compositionally biased region" description="Basic residues" evidence="1">
    <location>
        <begin position="658"/>
        <end position="669"/>
    </location>
</feature>
<feature type="compositionally biased region" description="Basic residues" evidence="1">
    <location>
        <begin position="985"/>
        <end position="1001"/>
    </location>
</feature>
<feature type="region of interest" description="Disordered" evidence="1">
    <location>
        <begin position="977"/>
        <end position="1133"/>
    </location>
</feature>
<dbReference type="AlphaFoldDB" id="A0A439DC06"/>
<dbReference type="EMBL" id="RYZI01000066">
    <property type="protein sequence ID" value="RWA11898.1"/>
    <property type="molecule type" value="Genomic_DNA"/>
</dbReference>
<evidence type="ECO:0000313" key="4">
    <source>
        <dbReference type="Proteomes" id="UP000286045"/>
    </source>
</evidence>
<dbReference type="InterPro" id="IPR057214">
    <property type="entry name" value="DUF7892"/>
</dbReference>
<dbReference type="Proteomes" id="UP000286045">
    <property type="component" value="Unassembled WGS sequence"/>
</dbReference>
<feature type="domain" description="F-box" evidence="2">
    <location>
        <begin position="128"/>
        <end position="168"/>
    </location>
</feature>
<feature type="region of interest" description="Disordered" evidence="1">
    <location>
        <begin position="464"/>
        <end position="483"/>
    </location>
</feature>
<feature type="compositionally biased region" description="Basic and acidic residues" evidence="1">
    <location>
        <begin position="52"/>
        <end position="64"/>
    </location>
</feature>
<feature type="region of interest" description="Disordered" evidence="1">
    <location>
        <begin position="38"/>
        <end position="73"/>
    </location>
</feature>